<name>A0A8J7LL03_9RHOB</name>
<protein>
    <submittedName>
        <fullName evidence="1">Thioesterase family protein</fullName>
    </submittedName>
</protein>
<dbReference type="Pfam" id="PF13279">
    <property type="entry name" value="4HBT_2"/>
    <property type="match status" value="1"/>
</dbReference>
<dbReference type="InterPro" id="IPR029069">
    <property type="entry name" value="HotDog_dom_sf"/>
</dbReference>
<proteinExistence type="predicted"/>
<comment type="caution">
    <text evidence="1">The sequence shown here is derived from an EMBL/GenBank/DDBJ whole genome shotgun (WGS) entry which is preliminary data.</text>
</comment>
<gene>
    <name evidence="1" type="ORF">H1D41_15280</name>
</gene>
<organism evidence="1 2">
    <name type="scientific">Halocynthiibacter styelae</name>
    <dbReference type="NCBI Taxonomy" id="2761955"/>
    <lineage>
        <taxon>Bacteria</taxon>
        <taxon>Pseudomonadati</taxon>
        <taxon>Pseudomonadota</taxon>
        <taxon>Alphaproteobacteria</taxon>
        <taxon>Rhodobacterales</taxon>
        <taxon>Paracoccaceae</taxon>
        <taxon>Halocynthiibacter</taxon>
    </lineage>
</organism>
<sequence length="159" mass="18044">MSGWVRSPVRSVPEDWIDYNGHMNLAYYVMAFDHDLDDLLDREIGAGPSFSKSHNQGPFALQNHVHYLDELLQGEAFYCKFLMLDGDAKRVHIAGSMHRASDDTPVCVMEQVLINVDHESRRSAPYPQDIQDRISAMVAAHTEIERPPQIGRPIGLKRT</sequence>
<evidence type="ECO:0000313" key="2">
    <source>
        <dbReference type="Proteomes" id="UP000640583"/>
    </source>
</evidence>
<dbReference type="EMBL" id="JADCKQ010000013">
    <property type="protein sequence ID" value="MBI1495005.1"/>
    <property type="molecule type" value="Genomic_DNA"/>
</dbReference>
<evidence type="ECO:0000313" key="1">
    <source>
        <dbReference type="EMBL" id="MBI1495005.1"/>
    </source>
</evidence>
<dbReference type="SUPFAM" id="SSF54637">
    <property type="entry name" value="Thioesterase/thiol ester dehydrase-isomerase"/>
    <property type="match status" value="1"/>
</dbReference>
<dbReference type="RefSeq" id="WP_228849728.1">
    <property type="nucleotide sequence ID" value="NZ_JADCKQ010000013.1"/>
</dbReference>
<dbReference type="Proteomes" id="UP000640583">
    <property type="component" value="Unassembled WGS sequence"/>
</dbReference>
<reference evidence="1" key="1">
    <citation type="submission" date="2020-10" db="EMBL/GenBank/DDBJ databases">
        <title>Paenihalocynthiibacter styelae gen. nov., sp. nov., isolated from stalked sea squirt Styela clava.</title>
        <authorList>
            <person name="Kim Y.-O."/>
            <person name="Yoon J.-H."/>
        </authorList>
    </citation>
    <scope>NUCLEOTIDE SEQUENCE</scope>
    <source>
        <strain evidence="1">MYP1-1</strain>
    </source>
</reference>
<dbReference type="AlphaFoldDB" id="A0A8J7LL03"/>
<dbReference type="Gene3D" id="3.10.129.10">
    <property type="entry name" value="Hotdog Thioesterase"/>
    <property type="match status" value="1"/>
</dbReference>
<keyword evidence="2" id="KW-1185">Reference proteome</keyword>
<accession>A0A8J7LL03</accession>